<keyword evidence="3" id="KW-0862">Zinc</keyword>
<dbReference type="Gene3D" id="3.30.40.10">
    <property type="entry name" value="Zinc/RING finger domain, C3HC4 (zinc finger)"/>
    <property type="match status" value="1"/>
</dbReference>
<reference evidence="8 9" key="1">
    <citation type="submission" date="2024-02" db="EMBL/GenBank/DDBJ databases">
        <title>Chromosome-scale genome assembly of the rough periwinkle Littorina saxatilis.</title>
        <authorList>
            <person name="De Jode A."/>
            <person name="Faria R."/>
            <person name="Formenti G."/>
            <person name="Sims Y."/>
            <person name="Smith T.P."/>
            <person name="Tracey A."/>
            <person name="Wood J.M.D."/>
            <person name="Zagrodzka Z.B."/>
            <person name="Johannesson K."/>
            <person name="Butlin R.K."/>
            <person name="Leder E.H."/>
        </authorList>
    </citation>
    <scope>NUCLEOTIDE SEQUENCE [LARGE SCALE GENOMIC DNA]</scope>
    <source>
        <strain evidence="8">Snail1</strain>
        <tissue evidence="8">Muscle</tissue>
    </source>
</reference>
<dbReference type="EMBL" id="JBAMIC010000012">
    <property type="protein sequence ID" value="KAK7099064.1"/>
    <property type="molecule type" value="Genomic_DNA"/>
</dbReference>
<dbReference type="PANTHER" id="PTHR25462:SF229">
    <property type="entry name" value="TRANSCRIPTION INTERMEDIARY FACTOR 1-BETA"/>
    <property type="match status" value="1"/>
</dbReference>
<dbReference type="Gene3D" id="3.30.160.60">
    <property type="entry name" value="Classic Zinc Finger"/>
    <property type="match status" value="1"/>
</dbReference>
<dbReference type="InterPro" id="IPR027370">
    <property type="entry name" value="Znf-RING_euk"/>
</dbReference>
<protein>
    <submittedName>
        <fullName evidence="8">Uncharacterized protein</fullName>
    </submittedName>
</protein>
<dbReference type="Proteomes" id="UP001374579">
    <property type="component" value="Unassembled WGS sequence"/>
</dbReference>
<dbReference type="SUPFAM" id="SSF57850">
    <property type="entry name" value="RING/U-box"/>
    <property type="match status" value="1"/>
</dbReference>
<organism evidence="8 9">
    <name type="scientific">Littorina saxatilis</name>
    <dbReference type="NCBI Taxonomy" id="31220"/>
    <lineage>
        <taxon>Eukaryota</taxon>
        <taxon>Metazoa</taxon>
        <taxon>Spiralia</taxon>
        <taxon>Lophotrochozoa</taxon>
        <taxon>Mollusca</taxon>
        <taxon>Gastropoda</taxon>
        <taxon>Caenogastropoda</taxon>
        <taxon>Littorinimorpha</taxon>
        <taxon>Littorinoidea</taxon>
        <taxon>Littorinidae</taxon>
        <taxon>Littorina</taxon>
    </lineage>
</organism>
<dbReference type="PROSITE" id="PS50089">
    <property type="entry name" value="ZF_RING_2"/>
    <property type="match status" value="1"/>
</dbReference>
<evidence type="ECO:0000313" key="8">
    <source>
        <dbReference type="EMBL" id="KAK7099064.1"/>
    </source>
</evidence>
<evidence type="ECO:0000256" key="2">
    <source>
        <dbReference type="ARBA" id="ARBA00022771"/>
    </source>
</evidence>
<dbReference type="SMART" id="SM00336">
    <property type="entry name" value="BBOX"/>
    <property type="match status" value="1"/>
</dbReference>
<evidence type="ECO:0000313" key="9">
    <source>
        <dbReference type="Proteomes" id="UP001374579"/>
    </source>
</evidence>
<dbReference type="Pfam" id="PF13445">
    <property type="entry name" value="zf-RING_UBOX"/>
    <property type="match status" value="1"/>
</dbReference>
<dbReference type="InterPro" id="IPR013083">
    <property type="entry name" value="Znf_RING/FYVE/PHD"/>
</dbReference>
<evidence type="ECO:0000259" key="7">
    <source>
        <dbReference type="PROSITE" id="PS50119"/>
    </source>
</evidence>
<comment type="caution">
    <text evidence="8">The sequence shown here is derived from an EMBL/GenBank/DDBJ whole genome shotgun (WGS) entry which is preliminary data.</text>
</comment>
<dbReference type="CDD" id="cd16449">
    <property type="entry name" value="RING-HC"/>
    <property type="match status" value="1"/>
</dbReference>
<dbReference type="CDD" id="cd19757">
    <property type="entry name" value="Bbox1"/>
    <property type="match status" value="1"/>
</dbReference>
<dbReference type="GO" id="GO:0008270">
    <property type="term" value="F:zinc ion binding"/>
    <property type="evidence" value="ECO:0007669"/>
    <property type="project" value="UniProtKB-KW"/>
</dbReference>
<dbReference type="SUPFAM" id="SSF57845">
    <property type="entry name" value="B-box zinc-binding domain"/>
    <property type="match status" value="1"/>
</dbReference>
<evidence type="ECO:0000256" key="4">
    <source>
        <dbReference type="PROSITE-ProRule" id="PRU00024"/>
    </source>
</evidence>
<dbReference type="SMART" id="SM00184">
    <property type="entry name" value="RING"/>
    <property type="match status" value="1"/>
</dbReference>
<sequence>MAEAKTDQSFSCPVCHEDLKEPKILPCTHLVCRECLLSMLKKKRGIRKFDCPECQSPLFKTDPQDFDLFVDELPTDHVTGVKVECQKALTGSSVCTICDNSEAESFCFECNTNLCSTCTQFHSKMPSSSDHTVEKLSSLTAEQLAAKMYFPCSSHQKKLAELYCSDHQELVCYQCGSLSHKKCDDIEEITSAAESKKQELQEQKKRLTDKEALLSVQIEDCDNQVTEAEAEFAEMRDRVITVFSDLIKSLEDQKQKLLGEIRQKEQIFVDEKLANKRELEVMRSSVEAHVNSVDMLLSSAPDQAFLATFGRLKSRLDEVESESLTDGKATIGDVYFDEKVLSGLKRTAAITGEVRDSPPQQDKSRLIHCYTCNAISVTKGTFQFVIEKPERGSPHLMSQPCIIRNMPW</sequence>
<feature type="coiled-coil region" evidence="5">
    <location>
        <begin position="183"/>
        <end position="267"/>
    </location>
</feature>
<accession>A0AAN9G915</accession>
<dbReference type="AlphaFoldDB" id="A0AAN9G915"/>
<feature type="domain" description="B box-type" evidence="7">
    <location>
        <begin position="90"/>
        <end position="136"/>
    </location>
</feature>
<dbReference type="InterPro" id="IPR017907">
    <property type="entry name" value="Znf_RING_CS"/>
</dbReference>
<name>A0AAN9G915_9CAEN</name>
<dbReference type="GO" id="GO:0061630">
    <property type="term" value="F:ubiquitin protein ligase activity"/>
    <property type="evidence" value="ECO:0007669"/>
    <property type="project" value="TreeGrafter"/>
</dbReference>
<dbReference type="PROSITE" id="PS00518">
    <property type="entry name" value="ZF_RING_1"/>
    <property type="match status" value="1"/>
</dbReference>
<dbReference type="InterPro" id="IPR047153">
    <property type="entry name" value="TRIM45/56/19-like"/>
</dbReference>
<evidence type="ECO:0000256" key="1">
    <source>
        <dbReference type="ARBA" id="ARBA00022723"/>
    </source>
</evidence>
<dbReference type="Pfam" id="PF00643">
    <property type="entry name" value="zf-B_box"/>
    <property type="match status" value="2"/>
</dbReference>
<evidence type="ECO:0000256" key="5">
    <source>
        <dbReference type="SAM" id="Coils"/>
    </source>
</evidence>
<dbReference type="PANTHER" id="PTHR25462">
    <property type="entry name" value="BONUS, ISOFORM C-RELATED"/>
    <property type="match status" value="1"/>
</dbReference>
<keyword evidence="2 4" id="KW-0863">Zinc-finger</keyword>
<evidence type="ECO:0000259" key="6">
    <source>
        <dbReference type="PROSITE" id="PS50089"/>
    </source>
</evidence>
<dbReference type="PROSITE" id="PS50119">
    <property type="entry name" value="ZF_BBOX"/>
    <property type="match status" value="2"/>
</dbReference>
<keyword evidence="1" id="KW-0479">Metal-binding</keyword>
<keyword evidence="9" id="KW-1185">Reference proteome</keyword>
<dbReference type="GO" id="GO:0006513">
    <property type="term" value="P:protein monoubiquitination"/>
    <property type="evidence" value="ECO:0007669"/>
    <property type="project" value="TreeGrafter"/>
</dbReference>
<evidence type="ECO:0000256" key="3">
    <source>
        <dbReference type="ARBA" id="ARBA00022833"/>
    </source>
</evidence>
<gene>
    <name evidence="8" type="ORF">V1264_003257</name>
</gene>
<feature type="domain" description="RING-type" evidence="6">
    <location>
        <begin position="12"/>
        <end position="55"/>
    </location>
</feature>
<dbReference type="InterPro" id="IPR000315">
    <property type="entry name" value="Znf_B-box"/>
</dbReference>
<feature type="domain" description="B box-type" evidence="7">
    <location>
        <begin position="152"/>
        <end position="181"/>
    </location>
</feature>
<proteinExistence type="predicted"/>
<dbReference type="InterPro" id="IPR001841">
    <property type="entry name" value="Znf_RING"/>
</dbReference>
<keyword evidence="5" id="KW-0175">Coiled coil</keyword>